<evidence type="ECO:0000256" key="1">
    <source>
        <dbReference type="ARBA" id="ARBA00004123"/>
    </source>
</evidence>
<keyword evidence="6" id="KW-1185">Reference proteome</keyword>
<sequence length="304" mass="34472">MRNDKLYQSLDMKNISDMLLATREDLEKCKTKDHDISDHAINKIYAQTAVNMGIEPVNAYELYMKEMDGTVHFNTGNEELDKQLGDQKVTSNEIVEISGCSGSGKTFLCIKMACLALIERDVAVLYVDTTNYLNRDNVLLSLKNFMTAGEGQASDKAAKAEKAREMLGRLQVVQIHDMDRLILLLAKLLSRLEHKQLNFPLKMIVIDSLSSLFWETSSQSMGKSHHDKQQQQLIKEVLYYLSILAKKYNICIVFTNNTRDGAQAVTRVSEISCQLGEPLGWAVDKQIYACQDEQHQVSYVLIKH</sequence>
<reference evidence="5" key="1">
    <citation type="submission" date="2019-06" db="EMBL/GenBank/DDBJ databases">
        <authorList>
            <person name="Zheng W."/>
        </authorList>
    </citation>
    <scope>NUCLEOTIDE SEQUENCE</scope>
    <source>
        <strain evidence="5">QDHG01</strain>
    </source>
</reference>
<dbReference type="InterPro" id="IPR003593">
    <property type="entry name" value="AAA+_ATPase"/>
</dbReference>
<dbReference type="GO" id="GO:0005657">
    <property type="term" value="C:replication fork"/>
    <property type="evidence" value="ECO:0007669"/>
    <property type="project" value="TreeGrafter"/>
</dbReference>
<dbReference type="GO" id="GO:0005815">
    <property type="term" value="C:microtubule organizing center"/>
    <property type="evidence" value="ECO:0007669"/>
    <property type="project" value="TreeGrafter"/>
</dbReference>
<feature type="domain" description="RecA family profile 1" evidence="3">
    <location>
        <begin position="69"/>
        <end position="258"/>
    </location>
</feature>
<name>A0A8J8NKW3_HALGN</name>
<dbReference type="GO" id="GO:0000400">
    <property type="term" value="F:four-way junction DNA binding"/>
    <property type="evidence" value="ECO:0007669"/>
    <property type="project" value="TreeGrafter"/>
</dbReference>
<dbReference type="EMBL" id="RRYP01013227">
    <property type="protein sequence ID" value="TNV76629.1"/>
    <property type="molecule type" value="Genomic_DNA"/>
</dbReference>
<dbReference type="InterPro" id="IPR013632">
    <property type="entry name" value="Rad51_C"/>
</dbReference>
<gene>
    <name evidence="4" type="ORF">FGO68_gene3683</name>
    <name evidence="5" type="ORF">FGO68_gene5963</name>
</gene>
<dbReference type="PANTHER" id="PTHR46457">
    <property type="entry name" value="DNA REPAIR PROTEIN RAD51 HOMOLOG 4"/>
    <property type="match status" value="1"/>
</dbReference>
<comment type="caution">
    <text evidence="5">The sequence shown here is derived from an EMBL/GenBank/DDBJ whole genome shotgun (WGS) entry which is preliminary data.</text>
</comment>
<evidence type="ECO:0000259" key="3">
    <source>
        <dbReference type="PROSITE" id="PS50162"/>
    </source>
</evidence>
<dbReference type="EMBL" id="RRYP01013152">
    <property type="protein sequence ID" value="TNV76679.1"/>
    <property type="molecule type" value="Genomic_DNA"/>
</dbReference>
<dbReference type="GO" id="GO:0140664">
    <property type="term" value="F:ATP-dependent DNA damage sensor activity"/>
    <property type="evidence" value="ECO:0007669"/>
    <property type="project" value="InterPro"/>
</dbReference>
<comment type="subcellular location">
    <subcellularLocation>
        <location evidence="1">Nucleus</location>
    </subcellularLocation>
</comment>
<accession>A0A8J8NKW3</accession>
<dbReference type="GO" id="GO:0042148">
    <property type="term" value="P:DNA strand invasion"/>
    <property type="evidence" value="ECO:0007669"/>
    <property type="project" value="TreeGrafter"/>
</dbReference>
<dbReference type="InterPro" id="IPR027417">
    <property type="entry name" value="P-loop_NTPase"/>
</dbReference>
<dbReference type="GO" id="GO:0000723">
    <property type="term" value="P:telomere maintenance"/>
    <property type="evidence" value="ECO:0007669"/>
    <property type="project" value="TreeGrafter"/>
</dbReference>
<dbReference type="InterPro" id="IPR051988">
    <property type="entry name" value="HRR_RAD51_Paralog"/>
</dbReference>
<dbReference type="AlphaFoldDB" id="A0A8J8NKW3"/>
<evidence type="ECO:0000313" key="4">
    <source>
        <dbReference type="EMBL" id="TNV76629.1"/>
    </source>
</evidence>
<dbReference type="GO" id="GO:0033063">
    <property type="term" value="C:Rad51B-Rad51C-Rad51D-XRCC2 complex"/>
    <property type="evidence" value="ECO:0007669"/>
    <property type="project" value="TreeGrafter"/>
</dbReference>
<dbReference type="InterPro" id="IPR020588">
    <property type="entry name" value="RecA_ATP-bd"/>
</dbReference>
<proteinExistence type="predicted"/>
<dbReference type="Gene3D" id="3.40.50.300">
    <property type="entry name" value="P-loop containing nucleotide triphosphate hydrolases"/>
    <property type="match status" value="1"/>
</dbReference>
<dbReference type="PANTHER" id="PTHR46457:SF1">
    <property type="entry name" value="DNA REPAIR PROTEIN RAD51 HOMOLOG 4"/>
    <property type="match status" value="1"/>
</dbReference>
<dbReference type="GO" id="GO:0005524">
    <property type="term" value="F:ATP binding"/>
    <property type="evidence" value="ECO:0007669"/>
    <property type="project" value="InterPro"/>
</dbReference>
<keyword evidence="2" id="KW-0539">Nucleus</keyword>
<dbReference type="GO" id="GO:0007131">
    <property type="term" value="P:reciprocal meiotic recombination"/>
    <property type="evidence" value="ECO:0007669"/>
    <property type="project" value="TreeGrafter"/>
</dbReference>
<evidence type="ECO:0000313" key="5">
    <source>
        <dbReference type="EMBL" id="TNV76679.1"/>
    </source>
</evidence>
<dbReference type="PROSITE" id="PS50162">
    <property type="entry name" value="RECA_2"/>
    <property type="match status" value="1"/>
</dbReference>
<protein>
    <recommendedName>
        <fullName evidence="3">RecA family profile 1 domain-containing protein</fullName>
    </recommendedName>
</protein>
<dbReference type="GO" id="GO:0003697">
    <property type="term" value="F:single-stranded DNA binding"/>
    <property type="evidence" value="ECO:0007669"/>
    <property type="project" value="TreeGrafter"/>
</dbReference>
<evidence type="ECO:0000256" key="2">
    <source>
        <dbReference type="ARBA" id="ARBA00023242"/>
    </source>
</evidence>
<evidence type="ECO:0000313" key="6">
    <source>
        <dbReference type="Proteomes" id="UP000785679"/>
    </source>
</evidence>
<dbReference type="Proteomes" id="UP000785679">
    <property type="component" value="Unassembled WGS sequence"/>
</dbReference>
<dbReference type="SUPFAM" id="SSF52540">
    <property type="entry name" value="P-loop containing nucleoside triphosphate hydrolases"/>
    <property type="match status" value="1"/>
</dbReference>
<dbReference type="OrthoDB" id="5957327at2759"/>
<organism evidence="5 6">
    <name type="scientific">Halteria grandinella</name>
    <dbReference type="NCBI Taxonomy" id="5974"/>
    <lineage>
        <taxon>Eukaryota</taxon>
        <taxon>Sar</taxon>
        <taxon>Alveolata</taxon>
        <taxon>Ciliophora</taxon>
        <taxon>Intramacronucleata</taxon>
        <taxon>Spirotrichea</taxon>
        <taxon>Stichotrichia</taxon>
        <taxon>Sporadotrichida</taxon>
        <taxon>Halteriidae</taxon>
        <taxon>Halteria</taxon>
    </lineage>
</organism>
<dbReference type="Pfam" id="PF08423">
    <property type="entry name" value="Rad51"/>
    <property type="match status" value="1"/>
</dbReference>
<dbReference type="SMART" id="SM00382">
    <property type="entry name" value="AAA"/>
    <property type="match status" value="1"/>
</dbReference>
<dbReference type="GO" id="GO:0000724">
    <property type="term" value="P:double-strand break repair via homologous recombination"/>
    <property type="evidence" value="ECO:0007669"/>
    <property type="project" value="TreeGrafter"/>
</dbReference>